<evidence type="ECO:0000256" key="1">
    <source>
        <dbReference type="SAM" id="Phobius"/>
    </source>
</evidence>
<sequence length="411" mass="46953">MAFEYDWWEYALIPLIAGLVGYATNVVALHLTFYPLEFVGIELFRLDNQPWGLFGWQGIIPTKAEKMASTCFELMTKRLFSIHEIFSRLEPMKFAAVMDDVVLLMMDEVINEVANEFMPQTWNNIPKEVRDDIVVTADDESNKFLVDFMKDMQAHIEDVVDIKEMSVTACVENKHLIVKVFQECGEKEFVFIRKSGFYYGFLFGLIQMAVWFFYPADWILPIAGFLVGWVTNWMALKVIFLPIEPKKFCGFTLQGIFLKRQAEVSEVFARVICVEILHIKAIWGAVFTGRLSKNFSAMLRAHTLAFTDKLLVEIEPLAIAAMGVEKFLEMKESIARKVVEKIPDVIDASYEYTQSALAMEDTIREKMKVLPPAEFEGVLHPAFEEDEIQLILLGGVLGAIVGLIQLFTLFA</sequence>
<evidence type="ECO:0008006" key="4">
    <source>
        <dbReference type="Google" id="ProtNLM"/>
    </source>
</evidence>
<evidence type="ECO:0000313" key="3">
    <source>
        <dbReference type="Proteomes" id="UP001295423"/>
    </source>
</evidence>
<keyword evidence="1" id="KW-0812">Transmembrane</keyword>
<organism evidence="2 3">
    <name type="scientific">Cylindrotheca closterium</name>
    <dbReference type="NCBI Taxonomy" id="2856"/>
    <lineage>
        <taxon>Eukaryota</taxon>
        <taxon>Sar</taxon>
        <taxon>Stramenopiles</taxon>
        <taxon>Ochrophyta</taxon>
        <taxon>Bacillariophyta</taxon>
        <taxon>Bacillariophyceae</taxon>
        <taxon>Bacillariophycidae</taxon>
        <taxon>Bacillariales</taxon>
        <taxon>Bacillariaceae</taxon>
        <taxon>Cylindrotheca</taxon>
    </lineage>
</organism>
<dbReference type="AlphaFoldDB" id="A0AAD2G084"/>
<feature type="transmembrane region" description="Helical" evidence="1">
    <location>
        <begin position="220"/>
        <end position="240"/>
    </location>
</feature>
<dbReference type="PANTHER" id="PTHR35791">
    <property type="entry name" value="UPF0754 MEMBRANE PROTEIN YHEB"/>
    <property type="match status" value="1"/>
</dbReference>
<name>A0AAD2G084_9STRA</name>
<feature type="transmembrane region" description="Helical" evidence="1">
    <location>
        <begin position="196"/>
        <end position="214"/>
    </location>
</feature>
<reference evidence="2" key="1">
    <citation type="submission" date="2023-08" db="EMBL/GenBank/DDBJ databases">
        <authorList>
            <person name="Audoor S."/>
            <person name="Bilcke G."/>
        </authorList>
    </citation>
    <scope>NUCLEOTIDE SEQUENCE</scope>
</reference>
<dbReference type="PANTHER" id="PTHR35791:SF1">
    <property type="entry name" value="UPF0754 MEMBRANE PROTEIN YHEB"/>
    <property type="match status" value="1"/>
</dbReference>
<feature type="transmembrane region" description="Helical" evidence="1">
    <location>
        <begin position="390"/>
        <end position="410"/>
    </location>
</feature>
<evidence type="ECO:0000313" key="2">
    <source>
        <dbReference type="EMBL" id="CAJ1958522.1"/>
    </source>
</evidence>
<accession>A0AAD2G084</accession>
<keyword evidence="3" id="KW-1185">Reference proteome</keyword>
<protein>
    <recommendedName>
        <fullName evidence="4">DUF445 domain-containing protein</fullName>
    </recommendedName>
</protein>
<dbReference type="Proteomes" id="UP001295423">
    <property type="component" value="Unassembled WGS sequence"/>
</dbReference>
<feature type="transmembrane region" description="Helical" evidence="1">
    <location>
        <begin position="12"/>
        <end position="36"/>
    </location>
</feature>
<comment type="caution">
    <text evidence="2">The sequence shown here is derived from an EMBL/GenBank/DDBJ whole genome shotgun (WGS) entry which is preliminary data.</text>
</comment>
<gene>
    <name evidence="2" type="ORF">CYCCA115_LOCUS17218</name>
</gene>
<keyword evidence="1" id="KW-0472">Membrane</keyword>
<keyword evidence="1" id="KW-1133">Transmembrane helix</keyword>
<proteinExistence type="predicted"/>
<dbReference type="EMBL" id="CAKOGP040001980">
    <property type="protein sequence ID" value="CAJ1958522.1"/>
    <property type="molecule type" value="Genomic_DNA"/>
</dbReference>